<feature type="domain" description="Glucose-methanol-choline oxidoreductase N-terminal" evidence="6">
    <location>
        <begin position="351"/>
        <end position="365"/>
    </location>
</feature>
<feature type="transmembrane region" description="Helical" evidence="5">
    <location>
        <begin position="257"/>
        <end position="278"/>
    </location>
</feature>
<feature type="transmembrane region" description="Helical" evidence="5">
    <location>
        <begin position="20"/>
        <end position="39"/>
    </location>
</feature>
<dbReference type="AlphaFoldDB" id="A0A8H7CGT7"/>
<proteinExistence type="inferred from homology"/>
<dbReference type="GO" id="GO:0050660">
    <property type="term" value="F:flavin adenine dinucleotide binding"/>
    <property type="evidence" value="ECO:0007669"/>
    <property type="project" value="InterPro"/>
</dbReference>
<evidence type="ECO:0000256" key="3">
    <source>
        <dbReference type="ARBA" id="ARBA00022630"/>
    </source>
</evidence>
<dbReference type="Gene3D" id="3.30.560.10">
    <property type="entry name" value="Glucose Oxidase, domain 3"/>
    <property type="match status" value="1"/>
</dbReference>
<evidence type="ECO:0000256" key="4">
    <source>
        <dbReference type="ARBA" id="ARBA00022827"/>
    </source>
</evidence>
<keyword evidence="5" id="KW-0812">Transmembrane</keyword>
<evidence type="ECO:0000256" key="5">
    <source>
        <dbReference type="SAM" id="Phobius"/>
    </source>
</evidence>
<evidence type="ECO:0000313" key="8">
    <source>
        <dbReference type="Proteomes" id="UP000620124"/>
    </source>
</evidence>
<evidence type="ECO:0000313" key="7">
    <source>
        <dbReference type="EMBL" id="KAF7336850.1"/>
    </source>
</evidence>
<evidence type="ECO:0000256" key="2">
    <source>
        <dbReference type="ARBA" id="ARBA00010790"/>
    </source>
</evidence>
<gene>
    <name evidence="7" type="ORF">MVEN_02121300</name>
</gene>
<keyword evidence="3" id="KW-0285">Flavoprotein</keyword>
<keyword evidence="4" id="KW-0274">FAD</keyword>
<dbReference type="Proteomes" id="UP000620124">
    <property type="component" value="Unassembled WGS sequence"/>
</dbReference>
<dbReference type="InterPro" id="IPR000172">
    <property type="entry name" value="GMC_OxRdtase_N"/>
</dbReference>
<dbReference type="PROSITE" id="PS00624">
    <property type="entry name" value="GMC_OXRED_2"/>
    <property type="match status" value="1"/>
</dbReference>
<organism evidence="7 8">
    <name type="scientific">Mycena venus</name>
    <dbReference type="NCBI Taxonomy" id="2733690"/>
    <lineage>
        <taxon>Eukaryota</taxon>
        <taxon>Fungi</taxon>
        <taxon>Dikarya</taxon>
        <taxon>Basidiomycota</taxon>
        <taxon>Agaricomycotina</taxon>
        <taxon>Agaricomycetes</taxon>
        <taxon>Agaricomycetidae</taxon>
        <taxon>Agaricales</taxon>
        <taxon>Marasmiineae</taxon>
        <taxon>Mycenaceae</taxon>
        <taxon>Mycena</taxon>
    </lineage>
</organism>
<dbReference type="PANTHER" id="PTHR11552:SF147">
    <property type="entry name" value="CHOLINE DEHYDROGENASE, MITOCHONDRIAL"/>
    <property type="match status" value="1"/>
</dbReference>
<dbReference type="GO" id="GO:0016614">
    <property type="term" value="F:oxidoreductase activity, acting on CH-OH group of donors"/>
    <property type="evidence" value="ECO:0007669"/>
    <property type="project" value="InterPro"/>
</dbReference>
<keyword evidence="5" id="KW-1133">Transmembrane helix</keyword>
<dbReference type="SUPFAM" id="SSF54373">
    <property type="entry name" value="FAD-linked reductases, C-terminal domain"/>
    <property type="match status" value="1"/>
</dbReference>
<dbReference type="Gene3D" id="3.50.50.60">
    <property type="entry name" value="FAD/NAD(P)-binding domain"/>
    <property type="match status" value="1"/>
</dbReference>
<dbReference type="InterPro" id="IPR012132">
    <property type="entry name" value="GMC_OxRdtase"/>
</dbReference>
<dbReference type="OrthoDB" id="269227at2759"/>
<evidence type="ECO:0000256" key="1">
    <source>
        <dbReference type="ARBA" id="ARBA00001974"/>
    </source>
</evidence>
<keyword evidence="5" id="KW-0472">Membrane</keyword>
<protein>
    <recommendedName>
        <fullName evidence="6">Glucose-methanol-choline oxidoreductase N-terminal domain-containing protein</fullName>
    </recommendedName>
</protein>
<dbReference type="PANTHER" id="PTHR11552">
    <property type="entry name" value="GLUCOSE-METHANOL-CHOLINE GMC OXIDOREDUCTASE"/>
    <property type="match status" value="1"/>
</dbReference>
<evidence type="ECO:0000259" key="6">
    <source>
        <dbReference type="PROSITE" id="PS00624"/>
    </source>
</evidence>
<sequence length="748" mass="82164">MSDNVLAKFSGLLAAQPRRVLWTSTTFGALLFLLFRYAFAKKRKHGKYIDDLSQVGSTAQGSAWETCDYDVIVVGGGTSGCVLASRLSEDPSIRVLLLEAGGSGSALVATRIPSAFSRLFWTKHVYGFRTEAQVYAKGQKRFFPRAKMLGGCSSINAQMAQYGAPGDFDQWAALAGDESWSWKNLRGYFNKFERYTGDAAYSAVDTSVRGSTGPVRVGYFNRVSEHSKAFLKACAQVGIPLVPDFNGPNGPIGASRVGCFFSPFIFSFLYLLQIMTYVDHKGQRVSSETAYLTKDVLARPNLKVAIHAQVTRLIFDQVNGETRAIGVEFANSPNGPRYRARARKEVVLSAGAIHSPHILLLSGVGPASQLKEHGISVIRDLPGVGANLVDHPVVDMYLRDKKNDSAKVLQPKSFLEVFQTIAEVAKYQLFGTGKLATNFGESAAFVRSDDPVLFPPIDFPHKLEDSTSSPASPDLELFCTPIAFKEHGKILFDMHTYSLHCYLLRPTSRGAVLLNNADPWTLPSVNPNYLQSPHDLEKLMRGFRLIIKIARAEAMEAYLDHKDTNPELDHAIHLKTDDELREVVRERVETIYHPTSTCRMAPQEQNGVVDSKLRVYGIQGLRVCDASIFPWIISGHTAGGCYAIGEKFADDLKADSTRHGTLYVTQYFANVAALDFIEIFAQGLPARSVNAGMTRCLKVSATPAPTPVLSGVWSVKASVTFGRGIKDNVRRRHGGLLAIECGMESIEV</sequence>
<comment type="similarity">
    <text evidence="2">Belongs to the GMC oxidoreductase family.</text>
</comment>
<dbReference type="InterPro" id="IPR036188">
    <property type="entry name" value="FAD/NAD-bd_sf"/>
</dbReference>
<keyword evidence="8" id="KW-1185">Reference proteome</keyword>
<dbReference type="InterPro" id="IPR007867">
    <property type="entry name" value="GMC_OxRtase_C"/>
</dbReference>
<reference evidence="7" key="1">
    <citation type="submission" date="2020-05" db="EMBL/GenBank/DDBJ databases">
        <title>Mycena genomes resolve the evolution of fungal bioluminescence.</title>
        <authorList>
            <person name="Tsai I.J."/>
        </authorList>
    </citation>
    <scope>NUCLEOTIDE SEQUENCE</scope>
    <source>
        <strain evidence="7">CCC161011</strain>
    </source>
</reference>
<dbReference type="SUPFAM" id="SSF51905">
    <property type="entry name" value="FAD/NAD(P)-binding domain"/>
    <property type="match status" value="1"/>
</dbReference>
<dbReference type="Pfam" id="PF05199">
    <property type="entry name" value="GMC_oxred_C"/>
    <property type="match status" value="1"/>
</dbReference>
<comment type="caution">
    <text evidence="7">The sequence shown here is derived from an EMBL/GenBank/DDBJ whole genome shotgun (WGS) entry which is preliminary data.</text>
</comment>
<dbReference type="EMBL" id="JACAZI010000022">
    <property type="protein sequence ID" value="KAF7336850.1"/>
    <property type="molecule type" value="Genomic_DNA"/>
</dbReference>
<accession>A0A8H7CGT7</accession>
<dbReference type="Pfam" id="PF00732">
    <property type="entry name" value="GMC_oxred_N"/>
    <property type="match status" value="1"/>
</dbReference>
<name>A0A8H7CGT7_9AGAR</name>
<comment type="cofactor">
    <cofactor evidence="1">
        <name>FAD</name>
        <dbReference type="ChEBI" id="CHEBI:57692"/>
    </cofactor>
</comment>